<evidence type="ECO:0000313" key="2">
    <source>
        <dbReference type="Proteomes" id="UP000241436"/>
    </source>
</evidence>
<dbReference type="InterPro" id="IPR049389">
    <property type="entry name" value="TTHA0281-like"/>
</dbReference>
<evidence type="ECO:0008006" key="3">
    <source>
        <dbReference type="Google" id="ProtNLM"/>
    </source>
</evidence>
<gene>
    <name evidence="1" type="ORF">CLG94_02950</name>
</gene>
<dbReference type="Proteomes" id="UP000241436">
    <property type="component" value="Unassembled WGS sequence"/>
</dbReference>
<dbReference type="Gene3D" id="3.30.160.250">
    <property type="match status" value="1"/>
</dbReference>
<comment type="caution">
    <text evidence="1">The sequence shown here is derived from an EMBL/GenBank/DDBJ whole genome shotgun (WGS) entry which is preliminary data.</text>
</comment>
<reference evidence="2" key="2">
    <citation type="journal article" date="2018" name="Environ. Microbiol.">
        <title>Bloom of a denitrifying methanotroph, 'Candidatus Methylomirabilis limnetica', in a deep stratified lake.</title>
        <authorList>
            <person name="Graf J.S."/>
            <person name="Mayr M.J."/>
            <person name="Marchant H.K."/>
            <person name="Tienken D."/>
            <person name="Hach P.F."/>
            <person name="Brand A."/>
            <person name="Schubert C.J."/>
            <person name="Kuypers M.M."/>
            <person name="Milucka J."/>
        </authorList>
    </citation>
    <scope>NUCLEOTIDE SEQUENCE [LARGE SCALE GENOMIC DNA]</scope>
    <source>
        <strain evidence="2">Zug</strain>
    </source>
</reference>
<name>A0A2T4TZV3_9BACT</name>
<organism evidence="1 2">
    <name type="scientific">Candidatus Methylomirabilis limnetica</name>
    <dbReference type="NCBI Taxonomy" id="2033718"/>
    <lineage>
        <taxon>Bacteria</taxon>
        <taxon>Candidatus Methylomirabilota</taxon>
        <taxon>Candidatus Methylomirabilia</taxon>
        <taxon>Candidatus Methylomirabilales</taxon>
        <taxon>Candidatus Methylomirabilaceae</taxon>
        <taxon>Candidatus Methylomirabilis</taxon>
    </lineage>
</organism>
<reference evidence="1 2" key="1">
    <citation type="submission" date="2017-09" db="EMBL/GenBank/DDBJ databases">
        <title>Bloom of a denitrifying methanotroph, Candidatus Methylomirabilis limnetica, in a deep stratified lake.</title>
        <authorList>
            <person name="Graf J.S."/>
            <person name="Marchant H.K."/>
            <person name="Tienken D."/>
            <person name="Hach P.F."/>
            <person name="Brand A."/>
            <person name="Schubert C.J."/>
            <person name="Kuypers M.M."/>
            <person name="Milucka J."/>
        </authorList>
    </citation>
    <scope>NUCLEOTIDE SEQUENCE [LARGE SCALE GENOMIC DNA]</scope>
    <source>
        <strain evidence="1 2">Zug</strain>
    </source>
</reference>
<dbReference type="AlphaFoldDB" id="A0A2T4TZV3"/>
<protein>
    <recommendedName>
        <fullName evidence="3">HicB family protein</fullName>
    </recommendedName>
</protein>
<dbReference type="Pfam" id="PF21748">
    <property type="entry name" value="UPF0150"/>
    <property type="match status" value="1"/>
</dbReference>
<dbReference type="SUPFAM" id="SSF143100">
    <property type="entry name" value="TTHA1013/TTHA0281-like"/>
    <property type="match status" value="1"/>
</dbReference>
<accession>A0A2T4TZV3</accession>
<keyword evidence="2" id="KW-1185">Reference proteome</keyword>
<dbReference type="RefSeq" id="WP_107561406.1">
    <property type="nucleotide sequence ID" value="NZ_NVQC01000013.1"/>
</dbReference>
<proteinExistence type="predicted"/>
<evidence type="ECO:0000313" key="1">
    <source>
        <dbReference type="EMBL" id="PTL36655.1"/>
    </source>
</evidence>
<dbReference type="InterPro" id="IPR035069">
    <property type="entry name" value="TTHA1013/TTHA0281-like"/>
</dbReference>
<sequence length="89" mass="10214">MLAEYIDKAMEQAVYEIIEDERTYWGEIPGLQGVWARHATLEGCRRELREALSDWMALRLRLGLAIPVVAGIDLNQITQHSMCRASRQV</sequence>
<dbReference type="EMBL" id="NVQC01000013">
    <property type="protein sequence ID" value="PTL36655.1"/>
    <property type="molecule type" value="Genomic_DNA"/>
</dbReference>